<dbReference type="Proteomes" id="UP000034603">
    <property type="component" value="Unassembled WGS sequence"/>
</dbReference>
<dbReference type="AlphaFoldDB" id="A0A0G0HVN9"/>
<evidence type="ECO:0000313" key="2">
    <source>
        <dbReference type="Proteomes" id="UP000034603"/>
    </source>
</evidence>
<dbReference type="EMBL" id="LBTR01000001">
    <property type="protein sequence ID" value="KKQ46362.1"/>
    <property type="molecule type" value="Genomic_DNA"/>
</dbReference>
<accession>A0A0G0HVN9</accession>
<comment type="caution">
    <text evidence="1">The sequence shown here is derived from an EMBL/GenBank/DDBJ whole genome shotgun (WGS) entry which is preliminary data.</text>
</comment>
<gene>
    <name evidence="1" type="ORF">US62_C0001G0005</name>
</gene>
<sequence length="138" mass="15593">MADSIENKLGELKEVAEKMFGVIPTGTYVERRGCGLNPKDCGFRGHLVGTRNRGVFPTCISHLKNGSNREIVTLIDLNGYVVTRQQDIVFCSVKNGEEAKNEDSDPLLRKFRKYLPKLTSDFQGLTSYFNFLFPYSFS</sequence>
<evidence type="ECO:0000313" key="1">
    <source>
        <dbReference type="EMBL" id="KKQ46362.1"/>
    </source>
</evidence>
<protein>
    <submittedName>
        <fullName evidence="1">Uncharacterized protein</fullName>
    </submittedName>
</protein>
<name>A0A0G0HVN9_9BACT</name>
<reference evidence="1 2" key="1">
    <citation type="journal article" date="2015" name="Nature">
        <title>rRNA introns, odd ribosomes, and small enigmatic genomes across a large radiation of phyla.</title>
        <authorList>
            <person name="Brown C.T."/>
            <person name="Hug L.A."/>
            <person name="Thomas B.C."/>
            <person name="Sharon I."/>
            <person name="Castelle C.J."/>
            <person name="Singh A."/>
            <person name="Wilkins M.J."/>
            <person name="Williams K.H."/>
            <person name="Banfield J.F."/>
        </authorList>
    </citation>
    <scope>NUCLEOTIDE SEQUENCE [LARGE SCALE GENOMIC DNA]</scope>
</reference>
<proteinExistence type="predicted"/>
<organism evidence="1 2">
    <name type="scientific">Candidatus Woesebacteria bacterium GW2011_GWA1_37_8</name>
    <dbReference type="NCBI Taxonomy" id="1618546"/>
    <lineage>
        <taxon>Bacteria</taxon>
        <taxon>Candidatus Woeseibacteriota</taxon>
    </lineage>
</organism>